<dbReference type="PANTHER" id="PTHR24422:SF21">
    <property type="entry name" value="CHEMOTAXIS PROTEIN METHYLTRANSFERASE 1"/>
    <property type="match status" value="1"/>
</dbReference>
<keyword evidence="1" id="KW-0489">Methyltransferase</keyword>
<dbReference type="InterPro" id="IPR022642">
    <property type="entry name" value="CheR_C"/>
</dbReference>
<dbReference type="GO" id="GO:0032259">
    <property type="term" value="P:methylation"/>
    <property type="evidence" value="ECO:0007669"/>
    <property type="project" value="UniProtKB-KW"/>
</dbReference>
<dbReference type="PANTHER" id="PTHR24422">
    <property type="entry name" value="CHEMOTAXIS PROTEIN METHYLTRANSFERASE"/>
    <property type="match status" value="1"/>
</dbReference>
<dbReference type="SUPFAM" id="SSF53335">
    <property type="entry name" value="S-adenosyl-L-methionine-dependent methyltransferases"/>
    <property type="match status" value="1"/>
</dbReference>
<dbReference type="SUPFAM" id="SSF47757">
    <property type="entry name" value="Chemotaxis receptor methyltransferase CheR, N-terminal domain"/>
    <property type="match status" value="1"/>
</dbReference>
<gene>
    <name evidence="1" type="ORF">X907_2415</name>
</gene>
<evidence type="ECO:0000313" key="2">
    <source>
        <dbReference type="Proteomes" id="UP000286954"/>
    </source>
</evidence>
<dbReference type="Pfam" id="PF01739">
    <property type="entry name" value="CheR"/>
    <property type="match status" value="1"/>
</dbReference>
<organism evidence="1 2">
    <name type="scientific">Glycocaulis alkaliphilus</name>
    <dbReference type="NCBI Taxonomy" id="1434191"/>
    <lineage>
        <taxon>Bacteria</taxon>
        <taxon>Pseudomonadati</taxon>
        <taxon>Pseudomonadota</taxon>
        <taxon>Alphaproteobacteria</taxon>
        <taxon>Maricaulales</taxon>
        <taxon>Maricaulaceae</taxon>
        <taxon>Glycocaulis</taxon>
    </lineage>
</organism>
<protein>
    <submittedName>
        <fullName evidence="1">Protein-glutamate O-methyltransferase</fullName>
    </submittedName>
</protein>
<proteinExistence type="predicted"/>
<dbReference type="InterPro" id="IPR000780">
    <property type="entry name" value="CheR_MeTrfase"/>
</dbReference>
<dbReference type="EMBL" id="CP018911">
    <property type="protein sequence ID" value="AZU04930.1"/>
    <property type="molecule type" value="Genomic_DNA"/>
</dbReference>
<evidence type="ECO:0000313" key="1">
    <source>
        <dbReference type="EMBL" id="AZU04930.1"/>
    </source>
</evidence>
<dbReference type="OrthoDB" id="9816309at2"/>
<keyword evidence="2" id="KW-1185">Reference proteome</keyword>
<dbReference type="Gene3D" id="3.40.50.150">
    <property type="entry name" value="Vaccinia Virus protein VP39"/>
    <property type="match status" value="1"/>
</dbReference>
<dbReference type="PROSITE" id="PS50123">
    <property type="entry name" value="CHER"/>
    <property type="match status" value="1"/>
</dbReference>
<dbReference type="Proteomes" id="UP000286954">
    <property type="component" value="Chromosome"/>
</dbReference>
<accession>A0A3T0ECA5</accession>
<dbReference type="AlphaFoldDB" id="A0A3T0ECA5"/>
<dbReference type="SMART" id="SM00138">
    <property type="entry name" value="MeTrc"/>
    <property type="match status" value="1"/>
</dbReference>
<dbReference type="GO" id="GO:0008757">
    <property type="term" value="F:S-adenosylmethionine-dependent methyltransferase activity"/>
    <property type="evidence" value="ECO:0007669"/>
    <property type="project" value="InterPro"/>
</dbReference>
<dbReference type="PRINTS" id="PR00996">
    <property type="entry name" value="CHERMTFRASE"/>
</dbReference>
<name>A0A3T0ECA5_9PROT</name>
<dbReference type="InterPro" id="IPR029063">
    <property type="entry name" value="SAM-dependent_MTases_sf"/>
</dbReference>
<sequence>MLSETKYKFLAAEVKKRSGLILGPEKGYLIESRLAPLARAEGLAGPEAVVDAMMRGDQRLCAAASEALATHETFFFRDKTPFDMFTDVMVPALRQARAGRPFKIWCAAASTGQEPYSLAMLIREMNGISASILATDMCAHVMEKAKAGIYSQFEVQRGLAIQRLVKHFEQAGDSWRVKPELREMIRFETGNLLEDFSRYGTLDIIFCRNVLIYFDVESKAKILNRLAQQLAPDGYLVLGAAETVVGLTDSFKPVPGHRGLYMRNQPAAQAGPAAPRAVA</sequence>
<reference evidence="1 2" key="1">
    <citation type="submission" date="2016-12" db="EMBL/GenBank/DDBJ databases">
        <title>The genome of dimorphic prosthecate Glycocaulis alkaliphilus 6b-8t, isolated from crude oil dictates its adaptability in petroleum environments.</title>
        <authorList>
            <person name="Wu X.-L."/>
            <person name="Geng S."/>
        </authorList>
    </citation>
    <scope>NUCLEOTIDE SEQUENCE [LARGE SCALE GENOMIC DNA]</scope>
    <source>
        <strain evidence="1 2">6B-8</strain>
    </source>
</reference>
<dbReference type="InterPro" id="IPR050903">
    <property type="entry name" value="Bact_Chemotaxis_MeTrfase"/>
</dbReference>
<dbReference type="KEGG" id="gak:X907_2415"/>
<keyword evidence="1" id="KW-0808">Transferase</keyword>